<dbReference type="Proteomes" id="UP000230066">
    <property type="component" value="Unassembled WGS sequence"/>
</dbReference>
<feature type="compositionally biased region" description="Polar residues" evidence="1">
    <location>
        <begin position="11"/>
        <end position="34"/>
    </location>
</feature>
<feature type="compositionally biased region" description="Low complexity" evidence="1">
    <location>
        <begin position="35"/>
        <end position="46"/>
    </location>
</feature>
<sequence length="138" mass="14665">MIVDHVKANRQRNAQRTQWLNKSRDPNTSSGVVTSSMIASPSPSQSGNGARGTPQTFQSPESPVLTPVKRSVTNDPVNSTSAAHVAVVAATLSPNIMNTNHSGPVAMTNESRPSFPNAENFEIIKSATLPANVHHISK</sequence>
<proteinExistence type="predicted"/>
<gene>
    <name evidence="2" type="ORF">D915_010552</name>
</gene>
<dbReference type="EMBL" id="JXXN02008355">
    <property type="protein sequence ID" value="THD18832.1"/>
    <property type="molecule type" value="Genomic_DNA"/>
</dbReference>
<comment type="caution">
    <text evidence="2">The sequence shown here is derived from an EMBL/GenBank/DDBJ whole genome shotgun (WGS) entry which is preliminary data.</text>
</comment>
<evidence type="ECO:0000313" key="2">
    <source>
        <dbReference type="EMBL" id="THD18832.1"/>
    </source>
</evidence>
<protein>
    <submittedName>
        <fullName evidence="2">Uncharacterized protein</fullName>
    </submittedName>
</protein>
<reference evidence="2" key="1">
    <citation type="submission" date="2019-03" db="EMBL/GenBank/DDBJ databases">
        <title>Improved annotation for the trematode Fasciola hepatica.</title>
        <authorList>
            <person name="Choi Y.-J."/>
            <person name="Martin J."/>
            <person name="Mitreva M."/>
        </authorList>
    </citation>
    <scope>NUCLEOTIDE SEQUENCE [LARGE SCALE GENOMIC DNA]</scope>
</reference>
<dbReference type="AlphaFoldDB" id="A0A4E0RPR5"/>
<keyword evidence="3" id="KW-1185">Reference proteome</keyword>
<evidence type="ECO:0000256" key="1">
    <source>
        <dbReference type="SAM" id="MobiDB-lite"/>
    </source>
</evidence>
<feature type="region of interest" description="Disordered" evidence="1">
    <location>
        <begin position="1"/>
        <end position="79"/>
    </location>
</feature>
<accession>A0A4E0RPR5</accession>
<name>A0A4E0RPR5_FASHE</name>
<evidence type="ECO:0000313" key="3">
    <source>
        <dbReference type="Proteomes" id="UP000230066"/>
    </source>
</evidence>
<organism evidence="2 3">
    <name type="scientific">Fasciola hepatica</name>
    <name type="common">Liver fluke</name>
    <dbReference type="NCBI Taxonomy" id="6192"/>
    <lineage>
        <taxon>Eukaryota</taxon>
        <taxon>Metazoa</taxon>
        <taxon>Spiralia</taxon>
        <taxon>Lophotrochozoa</taxon>
        <taxon>Platyhelminthes</taxon>
        <taxon>Trematoda</taxon>
        <taxon>Digenea</taxon>
        <taxon>Plagiorchiida</taxon>
        <taxon>Echinostomata</taxon>
        <taxon>Echinostomatoidea</taxon>
        <taxon>Fasciolidae</taxon>
        <taxon>Fasciola</taxon>
    </lineage>
</organism>